<dbReference type="Gene3D" id="3.30.50.10">
    <property type="entry name" value="Erythroid Transcription Factor GATA-1, subunit A"/>
    <property type="match status" value="1"/>
</dbReference>
<dbReference type="PRINTS" id="PR00619">
    <property type="entry name" value="GATAZNFINGER"/>
</dbReference>
<feature type="domain" description="GATA-type" evidence="11">
    <location>
        <begin position="650"/>
        <end position="703"/>
    </location>
</feature>
<keyword evidence="7" id="KW-0804">Transcription</keyword>
<dbReference type="Pfam" id="PF00320">
    <property type="entry name" value="GATA"/>
    <property type="match status" value="1"/>
</dbReference>
<keyword evidence="8" id="KW-0539">Nucleus</keyword>
<dbReference type="PANTHER" id="PTHR10071">
    <property type="entry name" value="TRANSCRIPTION FACTOR GATA FAMILY MEMBER"/>
    <property type="match status" value="1"/>
</dbReference>
<keyword evidence="3 9" id="KW-0863">Zinc-finger</keyword>
<dbReference type="GO" id="GO:0042128">
    <property type="term" value="P:nitrate assimilation"/>
    <property type="evidence" value="ECO:0007669"/>
    <property type="project" value="UniProtKB-KW"/>
</dbReference>
<feature type="compositionally biased region" description="Polar residues" evidence="10">
    <location>
        <begin position="613"/>
        <end position="647"/>
    </location>
</feature>
<evidence type="ECO:0000256" key="10">
    <source>
        <dbReference type="SAM" id="MobiDB-lite"/>
    </source>
</evidence>
<evidence type="ECO:0000313" key="13">
    <source>
        <dbReference type="Proteomes" id="UP000286134"/>
    </source>
</evidence>
<evidence type="ECO:0000256" key="5">
    <source>
        <dbReference type="ARBA" id="ARBA00023015"/>
    </source>
</evidence>
<dbReference type="InterPro" id="IPR039355">
    <property type="entry name" value="Transcription_factor_GATA"/>
</dbReference>
<dbReference type="GO" id="GO:0045944">
    <property type="term" value="P:positive regulation of transcription by RNA polymerase II"/>
    <property type="evidence" value="ECO:0007669"/>
    <property type="project" value="TreeGrafter"/>
</dbReference>
<evidence type="ECO:0000256" key="6">
    <source>
        <dbReference type="ARBA" id="ARBA00023063"/>
    </source>
</evidence>
<dbReference type="SUPFAM" id="SSF57716">
    <property type="entry name" value="Glucocorticoid receptor-like (DNA-binding domain)"/>
    <property type="match status" value="1"/>
</dbReference>
<keyword evidence="5" id="KW-0805">Transcription regulation</keyword>
<dbReference type="GO" id="GO:0000978">
    <property type="term" value="F:RNA polymerase II cis-regulatory region sequence-specific DNA binding"/>
    <property type="evidence" value="ECO:0007669"/>
    <property type="project" value="TreeGrafter"/>
</dbReference>
<dbReference type="CDD" id="cd00202">
    <property type="entry name" value="ZnF_GATA"/>
    <property type="match status" value="1"/>
</dbReference>
<evidence type="ECO:0000256" key="7">
    <source>
        <dbReference type="ARBA" id="ARBA00023163"/>
    </source>
</evidence>
<protein>
    <submittedName>
        <fullName evidence="12">Nitrogen regulatory protein areA</fullName>
    </submittedName>
</protein>
<comment type="caution">
    <text evidence="12">The sequence shown here is derived from an EMBL/GenBank/DDBJ whole genome shotgun (WGS) entry which is preliminary data.</text>
</comment>
<dbReference type="OrthoDB" id="515401at2759"/>
<dbReference type="PROSITE" id="PS00344">
    <property type="entry name" value="GATA_ZN_FINGER_1"/>
    <property type="match status" value="1"/>
</dbReference>
<reference evidence="12 13" key="1">
    <citation type="journal article" date="2018" name="BMC Genomics">
        <title>Comparative genome analyses reveal sequence features reflecting distinct modes of host-adaptation between dicot and monocot powdery mildew.</title>
        <authorList>
            <person name="Wu Y."/>
            <person name="Ma X."/>
            <person name="Pan Z."/>
            <person name="Kale S.D."/>
            <person name="Song Y."/>
            <person name="King H."/>
            <person name="Zhang Q."/>
            <person name="Presley C."/>
            <person name="Deng X."/>
            <person name="Wei C.I."/>
            <person name="Xiao S."/>
        </authorList>
    </citation>
    <scope>NUCLEOTIDE SEQUENCE [LARGE SCALE GENOMIC DNA]</scope>
    <source>
        <strain evidence="12">UMSG2</strain>
    </source>
</reference>
<dbReference type="GO" id="GO:0000122">
    <property type="term" value="P:negative regulation of transcription by RNA polymerase II"/>
    <property type="evidence" value="ECO:0007669"/>
    <property type="project" value="TreeGrafter"/>
</dbReference>
<evidence type="ECO:0000256" key="8">
    <source>
        <dbReference type="ARBA" id="ARBA00023242"/>
    </source>
</evidence>
<evidence type="ECO:0000313" key="12">
    <source>
        <dbReference type="EMBL" id="RKF56705.1"/>
    </source>
</evidence>
<dbReference type="GO" id="GO:0008270">
    <property type="term" value="F:zinc ion binding"/>
    <property type="evidence" value="ECO:0007669"/>
    <property type="project" value="UniProtKB-KW"/>
</dbReference>
<evidence type="ECO:0000256" key="1">
    <source>
        <dbReference type="ARBA" id="ARBA00004123"/>
    </source>
</evidence>
<evidence type="ECO:0000256" key="4">
    <source>
        <dbReference type="ARBA" id="ARBA00022833"/>
    </source>
</evidence>
<dbReference type="InterPro" id="IPR013088">
    <property type="entry name" value="Znf_NHR/GATA"/>
</dbReference>
<proteinExistence type="predicted"/>
<evidence type="ECO:0000256" key="9">
    <source>
        <dbReference type="PROSITE-ProRule" id="PRU00094"/>
    </source>
</evidence>
<dbReference type="FunFam" id="3.30.50.10:FF:000007">
    <property type="entry name" value="Nitrogen regulatory AreA, N-terminal"/>
    <property type="match status" value="1"/>
</dbReference>
<dbReference type="Pfam" id="PF08550">
    <property type="entry name" value="GATA_AreA"/>
    <property type="match status" value="1"/>
</dbReference>
<dbReference type="PROSITE" id="PS50114">
    <property type="entry name" value="GATA_ZN_FINGER_2"/>
    <property type="match status" value="1"/>
</dbReference>
<dbReference type="InterPro" id="IPR000679">
    <property type="entry name" value="Znf_GATA"/>
</dbReference>
<evidence type="ECO:0000256" key="2">
    <source>
        <dbReference type="ARBA" id="ARBA00022723"/>
    </source>
</evidence>
<dbReference type="STRING" id="212602.A0A420HH10"/>
<dbReference type="GO" id="GO:0000981">
    <property type="term" value="F:DNA-binding transcription factor activity, RNA polymerase II-specific"/>
    <property type="evidence" value="ECO:0007669"/>
    <property type="project" value="TreeGrafter"/>
</dbReference>
<feature type="region of interest" description="Disordered" evidence="10">
    <location>
        <begin position="608"/>
        <end position="650"/>
    </location>
</feature>
<dbReference type="Proteomes" id="UP000286134">
    <property type="component" value="Unassembled WGS sequence"/>
</dbReference>
<keyword evidence="2" id="KW-0479">Metal-binding</keyword>
<dbReference type="AlphaFoldDB" id="A0A420HH10"/>
<dbReference type="SMART" id="SM00401">
    <property type="entry name" value="ZnF_GATA"/>
    <property type="match status" value="1"/>
</dbReference>
<evidence type="ECO:0000256" key="3">
    <source>
        <dbReference type="ARBA" id="ARBA00022771"/>
    </source>
</evidence>
<sequence length="771" mass="84962">MSPIDMYYEKPQSNPAISMETLATEHDFRFPRRPIHTNDTIASSSPHGTISDFEVGNHNYGTSETVLGPDHLKMLNSAAEIKTRVKMLHGTFPNWKGNPTSVDFGPTGELCKKDSLTAQILGLYTDTKLNLPNQERMKNLTWRMMSMSLQKTRSQSSASSSMSSSVSSGIAQLRQSAFQNASTSDSAHGPSNTMVVDDLLENDMTFSNSNMNSFSFSLEPDHGETDERSSNTAACAIPIKATAASVRWPCHQSVQTPRISPRSKQEFGYVNRHVRKTSIDELMRPRKRHAHFPSKMDALRNSSLSFENLQDFSLDGLQSSKIHQPSVHNPCFTQDFFDAMDYNKGTPSGSSCPQKTFFPQLLTPQPSPFSSQFDSSSVDFHCLKSESHFSPNSSNFQSTVSTPKAINDSELKYLRSLHLDPQYSPHEYHHNQSNQPDPKCIHYTNNESSNPTFTSLTNSTNHFQSSSNSCLSPNNDASSQIFSNEHSTLLPNIYDDCLDLETNGFQWKSNIQYQQNTNIPLTTGDLSERNLSCSGSSTLSSPANWDNTVTSSCSSHPSTPSISENYSHLRNVSALPSNCNATLLDTDSSIFDQSFLINFRSSIPGSPVDNIDVTGNSLTTTSRPSSPALKTSRTNNSHTHSGQSQLRGENRVPTTCTNCFTQTTPLWRRNPEGYPLCNACGLFLKLHGVVRPLSLKTDVIKKRNRGTGPILTINGAGAKTTKKNSSSTNSNAFSSIGLISSNSRKECLDTSEAVLMPGSVQTSDMCFFLVH</sequence>
<dbReference type="EMBL" id="MCFK01007955">
    <property type="protein sequence ID" value="RKF56705.1"/>
    <property type="molecule type" value="Genomic_DNA"/>
</dbReference>
<comment type="subcellular location">
    <subcellularLocation>
        <location evidence="1">Nucleus</location>
    </subcellularLocation>
</comment>
<accession>A0A420HH10</accession>
<keyword evidence="6" id="KW-0534">Nitrate assimilation</keyword>
<keyword evidence="4" id="KW-0862">Zinc</keyword>
<organism evidence="12 13">
    <name type="scientific">Erysiphe neolycopersici</name>
    <dbReference type="NCBI Taxonomy" id="212602"/>
    <lineage>
        <taxon>Eukaryota</taxon>
        <taxon>Fungi</taxon>
        <taxon>Dikarya</taxon>
        <taxon>Ascomycota</taxon>
        <taxon>Pezizomycotina</taxon>
        <taxon>Leotiomycetes</taxon>
        <taxon>Erysiphales</taxon>
        <taxon>Erysiphaceae</taxon>
        <taxon>Erysiphe</taxon>
    </lineage>
</organism>
<evidence type="ECO:0000259" key="11">
    <source>
        <dbReference type="PROSITE" id="PS50114"/>
    </source>
</evidence>
<dbReference type="GO" id="GO:0005634">
    <property type="term" value="C:nucleus"/>
    <property type="evidence" value="ECO:0007669"/>
    <property type="project" value="UniProtKB-SubCell"/>
</dbReference>
<keyword evidence="13" id="KW-1185">Reference proteome</keyword>
<dbReference type="PANTHER" id="PTHR10071:SF281">
    <property type="entry name" value="BOX A-BINDING FACTOR-RELATED"/>
    <property type="match status" value="1"/>
</dbReference>
<name>A0A420HH10_9PEZI</name>
<dbReference type="InterPro" id="IPR013860">
    <property type="entry name" value="AreA_GATA"/>
</dbReference>
<gene>
    <name evidence="12" type="ORF">OnM2_079030</name>
</gene>